<feature type="compositionally biased region" description="Polar residues" evidence="1">
    <location>
        <begin position="1"/>
        <end position="10"/>
    </location>
</feature>
<dbReference type="AlphaFoldDB" id="A0AAD9C5V2"/>
<feature type="non-terminal residue" evidence="2">
    <location>
        <position position="1"/>
    </location>
</feature>
<feature type="region of interest" description="Disordered" evidence="1">
    <location>
        <begin position="1"/>
        <end position="20"/>
    </location>
</feature>
<gene>
    <name evidence="2" type="ORF">KUDE01_020268</name>
</gene>
<dbReference type="GO" id="GO:0008168">
    <property type="term" value="F:methyltransferase activity"/>
    <property type="evidence" value="ECO:0007669"/>
    <property type="project" value="UniProtKB-KW"/>
</dbReference>
<evidence type="ECO:0000313" key="2">
    <source>
        <dbReference type="EMBL" id="KAK1894811.1"/>
    </source>
</evidence>
<dbReference type="GO" id="GO:0032259">
    <property type="term" value="P:methylation"/>
    <property type="evidence" value="ECO:0007669"/>
    <property type="project" value="UniProtKB-KW"/>
</dbReference>
<keyword evidence="2" id="KW-0489">Methyltransferase</keyword>
<dbReference type="EMBL" id="JASDAP010000010">
    <property type="protein sequence ID" value="KAK1894811.1"/>
    <property type="molecule type" value="Genomic_DNA"/>
</dbReference>
<comment type="caution">
    <text evidence="2">The sequence shown here is derived from an EMBL/GenBank/DDBJ whole genome shotgun (WGS) entry which is preliminary data.</text>
</comment>
<keyword evidence="2" id="KW-0808">Transferase</keyword>
<name>A0AAD9C5V2_DISEL</name>
<evidence type="ECO:0000256" key="1">
    <source>
        <dbReference type="SAM" id="MobiDB-lite"/>
    </source>
</evidence>
<proteinExistence type="predicted"/>
<protein>
    <submittedName>
        <fullName evidence="2">Ribosomal RNA small subunit methyltransferase C</fullName>
    </submittedName>
</protein>
<keyword evidence="3" id="KW-1185">Reference proteome</keyword>
<dbReference type="Proteomes" id="UP001228049">
    <property type="component" value="Unassembled WGS sequence"/>
</dbReference>
<organism evidence="2 3">
    <name type="scientific">Dissostichus eleginoides</name>
    <name type="common">Patagonian toothfish</name>
    <name type="synonym">Dissostichus amissus</name>
    <dbReference type="NCBI Taxonomy" id="100907"/>
    <lineage>
        <taxon>Eukaryota</taxon>
        <taxon>Metazoa</taxon>
        <taxon>Chordata</taxon>
        <taxon>Craniata</taxon>
        <taxon>Vertebrata</taxon>
        <taxon>Euteleostomi</taxon>
        <taxon>Actinopterygii</taxon>
        <taxon>Neopterygii</taxon>
        <taxon>Teleostei</taxon>
        <taxon>Neoteleostei</taxon>
        <taxon>Acanthomorphata</taxon>
        <taxon>Eupercaria</taxon>
        <taxon>Perciformes</taxon>
        <taxon>Notothenioidei</taxon>
        <taxon>Nototheniidae</taxon>
        <taxon>Dissostichus</taxon>
    </lineage>
</organism>
<feature type="non-terminal residue" evidence="2">
    <location>
        <position position="150"/>
    </location>
</feature>
<sequence length="150" mass="16085">STVDQHSPTGTEEGENRVGVKAEEMSLDGWLKLLKLPQTHFSGLEIPPESLELSDAENRQASAAGLPSVFSHCFFCSPFPRLMLSSPPPHALFPPASRSLPPASHSPHTLLLHQCHSGLEARQSGAAACRAHLTVCGCIAAQRDSREQAD</sequence>
<accession>A0AAD9C5V2</accession>
<reference evidence="2" key="1">
    <citation type="submission" date="2023-04" db="EMBL/GenBank/DDBJ databases">
        <title>Chromosome-level genome of Chaenocephalus aceratus.</title>
        <authorList>
            <person name="Park H."/>
        </authorList>
    </citation>
    <scope>NUCLEOTIDE SEQUENCE</scope>
    <source>
        <strain evidence="2">DE</strain>
        <tissue evidence="2">Muscle</tissue>
    </source>
</reference>
<evidence type="ECO:0000313" key="3">
    <source>
        <dbReference type="Proteomes" id="UP001228049"/>
    </source>
</evidence>